<keyword evidence="6" id="KW-1185">Reference proteome</keyword>
<proteinExistence type="predicted"/>
<protein>
    <recommendedName>
        <fullName evidence="4">PGG domain-containing protein</fullName>
    </recommendedName>
</protein>
<keyword evidence="3" id="KW-1133">Transmembrane helix</keyword>
<sequence>MGKKSSEIKIEGDLFSETLKKAQGAYRSKEWDKFMKIFADNKIDLLKDFDLLGNTAITMAARTHNPEILKELLRNLSEEQKWRAFRKKNSQGNTLLHDIAVNCSTVAIADIVLDFERTTPFPPELVAEEEEDIAELSEEEKQEREEEKRRPLLEWKNLKGETPVFKAAKFGKLKMLNHLVTRVDGGDMKIHQESSGETILHASVNNQSFDVALWIIMNMDMSSLVLKRNKNELTCLQLLARMPSAFKSHYNDHQEFITKLVYKLLPDEGYDIEGCNYFGLLRSPVRDIETGGQDDARPPNPGYLSRANFAVWKCLAQVFNWIKKIGEEKKKHQLAEHLAGLLVRCDYSWQVTYDESKEKTLDELPPVLYNVAKRKKELKWKHRKEFTEDTKQEDELETYKHHPALFIAASNGIQEILDLYIKEHPESINHVSNEDGQNLLHIAVRHRQEKILDWLEKQPELTSLASQVDQENRTALHEVAGTDYYRGSALPGAAFQLQEELQLYKRVENIVPTHLHMHCDDKRLTAGDLLDIAHDNMLADAQKWIKETAQSCSTVAVLVATVVFAAAYTIPGGTEHGSAVLSKTPVFIFFTIMDIVALAFSLASVVMFLSILNAPFELWDFHKSLPRKLTVGFAFLFLSLTSTILAFSATILITISLPWKQWTSTLVFSSAFFPVTIFALIEFPLYKKIPRLFYRFFKKTSVGQSSTRAN</sequence>
<dbReference type="EMBL" id="JAWXYG010000011">
    <property type="protein sequence ID" value="KAK4259057.1"/>
    <property type="molecule type" value="Genomic_DNA"/>
</dbReference>
<feature type="domain" description="PGG" evidence="4">
    <location>
        <begin position="543"/>
        <end position="653"/>
    </location>
</feature>
<dbReference type="PANTHER" id="PTHR24177:SF215">
    <property type="entry name" value="PGG DOMAIN-CONTAINING PROTEIN"/>
    <property type="match status" value="1"/>
</dbReference>
<dbReference type="SMART" id="SM00248">
    <property type="entry name" value="ANK"/>
    <property type="match status" value="4"/>
</dbReference>
<dbReference type="Pfam" id="PF13637">
    <property type="entry name" value="Ank_4"/>
    <property type="match status" value="1"/>
</dbReference>
<gene>
    <name evidence="5" type="ORF">QN277_005432</name>
</gene>
<feature type="transmembrane region" description="Helical" evidence="3">
    <location>
        <begin position="665"/>
        <end position="686"/>
    </location>
</feature>
<dbReference type="InterPro" id="IPR036770">
    <property type="entry name" value="Ankyrin_rpt-contain_sf"/>
</dbReference>
<reference evidence="5" key="1">
    <citation type="submission" date="2023-10" db="EMBL/GenBank/DDBJ databases">
        <title>Chromosome-level genome of the transformable northern wattle, Acacia crassicarpa.</title>
        <authorList>
            <person name="Massaro I."/>
            <person name="Sinha N.R."/>
            <person name="Poethig S."/>
            <person name="Leichty A.R."/>
        </authorList>
    </citation>
    <scope>NUCLEOTIDE SEQUENCE</scope>
    <source>
        <strain evidence="5">Acra3RX</strain>
        <tissue evidence="5">Leaf</tissue>
    </source>
</reference>
<name>A0AAE1M9S0_9FABA</name>
<evidence type="ECO:0000256" key="1">
    <source>
        <dbReference type="ARBA" id="ARBA00004413"/>
    </source>
</evidence>
<comment type="caution">
    <text evidence="5">The sequence shown here is derived from an EMBL/GenBank/DDBJ whole genome shotgun (WGS) entry which is preliminary data.</text>
</comment>
<accession>A0AAE1M9S0</accession>
<dbReference type="InterPro" id="IPR026961">
    <property type="entry name" value="PGG_dom"/>
</dbReference>
<dbReference type="GO" id="GO:0005886">
    <property type="term" value="C:plasma membrane"/>
    <property type="evidence" value="ECO:0007669"/>
    <property type="project" value="UniProtKB-SubCell"/>
</dbReference>
<feature type="transmembrane region" description="Helical" evidence="3">
    <location>
        <begin position="633"/>
        <end position="659"/>
    </location>
</feature>
<feature type="region of interest" description="Disordered" evidence="2">
    <location>
        <begin position="126"/>
        <end position="148"/>
    </location>
</feature>
<feature type="compositionally biased region" description="Basic and acidic residues" evidence="2">
    <location>
        <begin position="139"/>
        <end position="148"/>
    </location>
</feature>
<dbReference type="Gene3D" id="1.25.40.20">
    <property type="entry name" value="Ankyrin repeat-containing domain"/>
    <property type="match status" value="2"/>
</dbReference>
<evidence type="ECO:0000313" key="6">
    <source>
        <dbReference type="Proteomes" id="UP001293593"/>
    </source>
</evidence>
<keyword evidence="3" id="KW-0812">Transmembrane</keyword>
<dbReference type="Proteomes" id="UP001293593">
    <property type="component" value="Unassembled WGS sequence"/>
</dbReference>
<dbReference type="PANTHER" id="PTHR24177">
    <property type="entry name" value="CASKIN"/>
    <property type="match status" value="1"/>
</dbReference>
<evidence type="ECO:0000313" key="5">
    <source>
        <dbReference type="EMBL" id="KAK4259057.1"/>
    </source>
</evidence>
<feature type="transmembrane region" description="Helical" evidence="3">
    <location>
        <begin position="586"/>
        <end position="612"/>
    </location>
</feature>
<dbReference type="Pfam" id="PF13962">
    <property type="entry name" value="PGG"/>
    <property type="match status" value="1"/>
</dbReference>
<evidence type="ECO:0000256" key="2">
    <source>
        <dbReference type="SAM" id="MobiDB-lite"/>
    </source>
</evidence>
<keyword evidence="3" id="KW-0472">Membrane</keyword>
<feature type="compositionally biased region" description="Acidic residues" evidence="2">
    <location>
        <begin position="126"/>
        <end position="138"/>
    </location>
</feature>
<organism evidence="5 6">
    <name type="scientific">Acacia crassicarpa</name>
    <name type="common">northern wattle</name>
    <dbReference type="NCBI Taxonomy" id="499986"/>
    <lineage>
        <taxon>Eukaryota</taxon>
        <taxon>Viridiplantae</taxon>
        <taxon>Streptophyta</taxon>
        <taxon>Embryophyta</taxon>
        <taxon>Tracheophyta</taxon>
        <taxon>Spermatophyta</taxon>
        <taxon>Magnoliopsida</taxon>
        <taxon>eudicotyledons</taxon>
        <taxon>Gunneridae</taxon>
        <taxon>Pentapetalae</taxon>
        <taxon>rosids</taxon>
        <taxon>fabids</taxon>
        <taxon>Fabales</taxon>
        <taxon>Fabaceae</taxon>
        <taxon>Caesalpinioideae</taxon>
        <taxon>mimosoid clade</taxon>
        <taxon>Acacieae</taxon>
        <taxon>Acacia</taxon>
    </lineage>
</organism>
<evidence type="ECO:0000256" key="3">
    <source>
        <dbReference type="SAM" id="Phobius"/>
    </source>
</evidence>
<evidence type="ECO:0000259" key="4">
    <source>
        <dbReference type="Pfam" id="PF13962"/>
    </source>
</evidence>
<dbReference type="InterPro" id="IPR002110">
    <property type="entry name" value="Ankyrin_rpt"/>
</dbReference>
<dbReference type="AlphaFoldDB" id="A0AAE1M9S0"/>
<dbReference type="SUPFAM" id="SSF48403">
    <property type="entry name" value="Ankyrin repeat"/>
    <property type="match status" value="1"/>
</dbReference>
<comment type="subcellular location">
    <subcellularLocation>
        <location evidence="1">Cell membrane</location>
        <topology evidence="1">Peripheral membrane protein</topology>
        <orientation evidence="1">Cytoplasmic side</orientation>
    </subcellularLocation>
</comment>